<evidence type="ECO:0000313" key="11">
    <source>
        <dbReference type="Proteomes" id="UP001152872"/>
    </source>
</evidence>
<dbReference type="InterPro" id="IPR036457">
    <property type="entry name" value="PPM-type-like_dom_sf"/>
</dbReference>
<dbReference type="Proteomes" id="UP001152872">
    <property type="component" value="Unassembled WGS sequence"/>
</dbReference>
<dbReference type="Gene3D" id="3.60.40.10">
    <property type="entry name" value="PPM-type phosphatase domain"/>
    <property type="match status" value="1"/>
</dbReference>
<dbReference type="AlphaFoldDB" id="A0A9X4M4T5"/>
<keyword evidence="5 8" id="KW-1133">Transmembrane helix</keyword>
<dbReference type="SUPFAM" id="SSF81606">
    <property type="entry name" value="PP2C-like"/>
    <property type="match status" value="1"/>
</dbReference>
<dbReference type="PANTHER" id="PTHR43156:SF2">
    <property type="entry name" value="STAGE II SPORULATION PROTEIN E"/>
    <property type="match status" value="1"/>
</dbReference>
<dbReference type="RefSeq" id="WP_009625765.1">
    <property type="nucleotide sequence ID" value="NZ_VBTY01000020.1"/>
</dbReference>
<feature type="transmembrane region" description="Helical" evidence="8">
    <location>
        <begin position="277"/>
        <end position="301"/>
    </location>
</feature>
<protein>
    <submittedName>
        <fullName evidence="10">SpoIIE family protein phosphatase</fullName>
    </submittedName>
</protein>
<gene>
    <name evidence="10" type="ORF">FEV09_04020</name>
</gene>
<dbReference type="Pfam" id="PF07228">
    <property type="entry name" value="SpoIIE"/>
    <property type="match status" value="1"/>
</dbReference>
<reference evidence="10" key="1">
    <citation type="submission" date="2019-05" db="EMBL/GenBank/DDBJ databases">
        <title>Whole genome sequencing of Pseudanabaena catenata USMAC16.</title>
        <authorList>
            <person name="Khan Z."/>
            <person name="Omar W.M."/>
            <person name="Convey P."/>
            <person name="Merican F."/>
            <person name="Najimudin N."/>
        </authorList>
    </citation>
    <scope>NUCLEOTIDE SEQUENCE</scope>
    <source>
        <strain evidence="10">USMAC16</strain>
    </source>
</reference>
<evidence type="ECO:0000256" key="5">
    <source>
        <dbReference type="ARBA" id="ARBA00022989"/>
    </source>
</evidence>
<evidence type="ECO:0000313" key="10">
    <source>
        <dbReference type="EMBL" id="MDG3493716.1"/>
    </source>
</evidence>
<feature type="transmembrane region" description="Helical" evidence="8">
    <location>
        <begin position="243"/>
        <end position="265"/>
    </location>
</feature>
<evidence type="ECO:0000256" key="4">
    <source>
        <dbReference type="ARBA" id="ARBA00022801"/>
    </source>
</evidence>
<evidence type="ECO:0000256" key="7">
    <source>
        <dbReference type="SAM" id="Coils"/>
    </source>
</evidence>
<proteinExistence type="predicted"/>
<evidence type="ECO:0000259" key="9">
    <source>
        <dbReference type="SMART" id="SM00331"/>
    </source>
</evidence>
<evidence type="ECO:0000256" key="3">
    <source>
        <dbReference type="ARBA" id="ARBA00022692"/>
    </source>
</evidence>
<dbReference type="GO" id="GO:0016791">
    <property type="term" value="F:phosphatase activity"/>
    <property type="evidence" value="ECO:0007669"/>
    <property type="project" value="TreeGrafter"/>
</dbReference>
<dbReference type="InterPro" id="IPR007895">
    <property type="entry name" value="MASE1"/>
</dbReference>
<sequence>MKVPVKIKKEIVTSWWIDNLIDSLIVAFLYLAISALVLQLPQSQLGSPVWPPAGIAVGALLARGRSRCWGIFLGAALNSFFVSKAPFLFAILAGFVPTIGALTSTTLILFFNKTNNFLNYVKNFVRFALATTFGGTILQALLGTLIVSSAGLITWDVYWKVAWGWWVGDAMGVLLFAPLVFVWWSRQSTITPVTNNKWSFRSNGKELFLCLSILVVTSYFTIIGNQPLEYFLLPPLLWSAFRFGSKITTLTVMFTAMVAAISTSYKFGSFYKISTEINSLIFLQLFMGVILITTLMVLVLAEENNRNSQELQEQVILKDKAYTQLDLINRDLEEIIETRTSELLEANREIKFLNEQLTAENYRMSSELAVTRRLQKMILPRTKELNTIKELDIVGFMEPADEVGGDYYDVLQQNGHIKIGIGDVTGHGLESGVIMIMLQTAIRTLLINGEKNPVKFLSTVNHTIYENLQRMNCEKSLSLILIDYHDRVLHLSGQHESVIVIRDSGDIEIIDTDALGFPIGLTDEISEFIFETAINLNLGDVVVLYTDGITEAENSTKELYGIDRLIHTISKFHRNSVDQIREAVITDIREFIGSSKVYDDITLVVMKRKI</sequence>
<name>A0A9X4M4T5_9CYAN</name>
<dbReference type="InterPro" id="IPR052016">
    <property type="entry name" value="Bact_Sigma-Reg"/>
</dbReference>
<keyword evidence="6 8" id="KW-0472">Membrane</keyword>
<dbReference type="Pfam" id="PF05231">
    <property type="entry name" value="MASE1"/>
    <property type="match status" value="1"/>
</dbReference>
<dbReference type="InterPro" id="IPR001932">
    <property type="entry name" value="PPM-type_phosphatase-like_dom"/>
</dbReference>
<feature type="transmembrane region" description="Helical" evidence="8">
    <location>
        <begin position="20"/>
        <end position="40"/>
    </location>
</feature>
<organism evidence="10 11">
    <name type="scientific">Pseudanabaena catenata USMAC16</name>
    <dbReference type="NCBI Taxonomy" id="1855837"/>
    <lineage>
        <taxon>Bacteria</taxon>
        <taxon>Bacillati</taxon>
        <taxon>Cyanobacteriota</taxon>
        <taxon>Cyanophyceae</taxon>
        <taxon>Pseudanabaenales</taxon>
        <taxon>Pseudanabaenaceae</taxon>
        <taxon>Pseudanabaena</taxon>
    </lineage>
</organism>
<dbReference type="GO" id="GO:0005886">
    <property type="term" value="C:plasma membrane"/>
    <property type="evidence" value="ECO:0007669"/>
    <property type="project" value="UniProtKB-SubCell"/>
</dbReference>
<evidence type="ECO:0000256" key="1">
    <source>
        <dbReference type="ARBA" id="ARBA00004651"/>
    </source>
</evidence>
<evidence type="ECO:0000256" key="2">
    <source>
        <dbReference type="ARBA" id="ARBA00022475"/>
    </source>
</evidence>
<comment type="caution">
    <text evidence="10">The sequence shown here is derived from an EMBL/GenBank/DDBJ whole genome shotgun (WGS) entry which is preliminary data.</text>
</comment>
<keyword evidence="11" id="KW-1185">Reference proteome</keyword>
<accession>A0A9X4M4T5</accession>
<evidence type="ECO:0000256" key="6">
    <source>
        <dbReference type="ARBA" id="ARBA00023136"/>
    </source>
</evidence>
<keyword evidence="7" id="KW-0175">Coiled coil</keyword>
<feature type="transmembrane region" description="Helical" evidence="8">
    <location>
        <begin position="165"/>
        <end position="185"/>
    </location>
</feature>
<keyword evidence="2" id="KW-1003">Cell membrane</keyword>
<feature type="transmembrane region" description="Helical" evidence="8">
    <location>
        <begin position="206"/>
        <end position="223"/>
    </location>
</feature>
<feature type="domain" description="PPM-type phosphatase" evidence="9">
    <location>
        <begin position="388"/>
        <end position="608"/>
    </location>
</feature>
<feature type="transmembrane region" description="Helical" evidence="8">
    <location>
        <begin position="87"/>
        <end position="112"/>
    </location>
</feature>
<dbReference type="EMBL" id="VBTY01000020">
    <property type="protein sequence ID" value="MDG3493716.1"/>
    <property type="molecule type" value="Genomic_DNA"/>
</dbReference>
<evidence type="ECO:0000256" key="8">
    <source>
        <dbReference type="SAM" id="Phobius"/>
    </source>
</evidence>
<dbReference type="SMART" id="SM00331">
    <property type="entry name" value="PP2C_SIG"/>
    <property type="match status" value="1"/>
</dbReference>
<feature type="transmembrane region" description="Helical" evidence="8">
    <location>
        <begin position="124"/>
        <end position="153"/>
    </location>
</feature>
<dbReference type="PANTHER" id="PTHR43156">
    <property type="entry name" value="STAGE II SPORULATION PROTEIN E-RELATED"/>
    <property type="match status" value="1"/>
</dbReference>
<feature type="coiled-coil region" evidence="7">
    <location>
        <begin position="329"/>
        <end position="363"/>
    </location>
</feature>
<comment type="subcellular location">
    <subcellularLocation>
        <location evidence="1">Cell membrane</location>
        <topology evidence="1">Multi-pass membrane protein</topology>
    </subcellularLocation>
</comment>
<keyword evidence="4" id="KW-0378">Hydrolase</keyword>
<keyword evidence="3 8" id="KW-0812">Transmembrane</keyword>